<evidence type="ECO:0000256" key="8">
    <source>
        <dbReference type="ARBA" id="ARBA00023053"/>
    </source>
</evidence>
<keyword evidence="8 14" id="KW-0915">Sodium</keyword>
<name>A0A6J4QZU4_9ACTN</name>
<feature type="transmembrane region" description="Helical" evidence="14">
    <location>
        <begin position="233"/>
        <end position="255"/>
    </location>
</feature>
<keyword evidence="14" id="KW-0029">Amino-acid transport</keyword>
<dbReference type="EMBL" id="CADCVE010000052">
    <property type="protein sequence ID" value="CAA9455765.1"/>
    <property type="molecule type" value="Genomic_DNA"/>
</dbReference>
<keyword evidence="11 14" id="KW-0739">Sodium transport</keyword>
<dbReference type="PANTHER" id="PTHR48086:SF3">
    <property type="entry name" value="SODIUM_PROLINE SYMPORTER"/>
    <property type="match status" value="1"/>
</dbReference>
<dbReference type="AlphaFoldDB" id="A0A6J4QZU4"/>
<dbReference type="Gene3D" id="1.20.1730.10">
    <property type="entry name" value="Sodium/glucose cotransporter"/>
    <property type="match status" value="1"/>
</dbReference>
<comment type="catalytic activity">
    <reaction evidence="12">
        <text>L-proline(in) + Na(+)(in) = L-proline(out) + Na(+)(out)</text>
        <dbReference type="Rhea" id="RHEA:28967"/>
        <dbReference type="ChEBI" id="CHEBI:29101"/>
        <dbReference type="ChEBI" id="CHEBI:60039"/>
    </reaction>
</comment>
<keyword evidence="9 14" id="KW-0406">Ion transport</keyword>
<evidence type="ECO:0000256" key="11">
    <source>
        <dbReference type="ARBA" id="ARBA00023201"/>
    </source>
</evidence>
<evidence type="ECO:0000256" key="2">
    <source>
        <dbReference type="ARBA" id="ARBA00006434"/>
    </source>
</evidence>
<comment type="subcellular location">
    <subcellularLocation>
        <location evidence="1 14">Cell membrane</location>
        <topology evidence="1 14">Multi-pass membrane protein</topology>
    </subcellularLocation>
</comment>
<dbReference type="PANTHER" id="PTHR48086">
    <property type="entry name" value="SODIUM/PROLINE SYMPORTER-RELATED"/>
    <property type="match status" value="1"/>
</dbReference>
<dbReference type="CDD" id="cd11475">
    <property type="entry name" value="SLC5sbd_PutP"/>
    <property type="match status" value="1"/>
</dbReference>
<dbReference type="InterPro" id="IPR018212">
    <property type="entry name" value="Na/solute_symporter_CS"/>
</dbReference>
<dbReference type="InterPro" id="IPR038377">
    <property type="entry name" value="Na/Glc_symporter_sf"/>
</dbReference>
<evidence type="ECO:0000256" key="13">
    <source>
        <dbReference type="RuleBase" id="RU362091"/>
    </source>
</evidence>
<dbReference type="GO" id="GO:0005298">
    <property type="term" value="F:proline:sodium symporter activity"/>
    <property type="evidence" value="ECO:0007669"/>
    <property type="project" value="UniProtKB-UniRule"/>
</dbReference>
<dbReference type="NCBIfam" id="TIGR00813">
    <property type="entry name" value="sss"/>
    <property type="match status" value="1"/>
</dbReference>
<keyword evidence="7 14" id="KW-1133">Transmembrane helix</keyword>
<dbReference type="InterPro" id="IPR011851">
    <property type="entry name" value="Na/Pro_symporter"/>
</dbReference>
<comment type="function">
    <text evidence="14">Catalyzes the sodium-dependent uptake of extracellular L-proline.</text>
</comment>
<feature type="transmembrane region" description="Helical" evidence="14">
    <location>
        <begin position="312"/>
        <end position="341"/>
    </location>
</feature>
<keyword evidence="10 14" id="KW-0472">Membrane</keyword>
<feature type="transmembrane region" description="Helical" evidence="14">
    <location>
        <begin position="6"/>
        <end position="24"/>
    </location>
</feature>
<dbReference type="GO" id="GO:0005886">
    <property type="term" value="C:plasma membrane"/>
    <property type="evidence" value="ECO:0007669"/>
    <property type="project" value="UniProtKB-SubCell"/>
</dbReference>
<keyword evidence="4 14" id="KW-1003">Cell membrane</keyword>
<evidence type="ECO:0000256" key="9">
    <source>
        <dbReference type="ARBA" id="ARBA00023065"/>
    </source>
</evidence>
<evidence type="ECO:0000256" key="5">
    <source>
        <dbReference type="ARBA" id="ARBA00022692"/>
    </source>
</evidence>
<dbReference type="GO" id="GO:0031402">
    <property type="term" value="F:sodium ion binding"/>
    <property type="evidence" value="ECO:0007669"/>
    <property type="project" value="UniProtKB-UniRule"/>
</dbReference>
<protein>
    <recommendedName>
        <fullName evidence="14">Sodium/proline symporter</fullName>
    </recommendedName>
    <alternativeName>
        <fullName evidence="14">Proline permease</fullName>
    </alternativeName>
</protein>
<reference evidence="15" key="1">
    <citation type="submission" date="2020-02" db="EMBL/GenBank/DDBJ databases">
        <authorList>
            <person name="Meier V. D."/>
        </authorList>
    </citation>
    <scope>NUCLEOTIDE SEQUENCE</scope>
    <source>
        <strain evidence="15">AVDCRST_MAG28</strain>
    </source>
</reference>
<evidence type="ECO:0000256" key="14">
    <source>
        <dbReference type="RuleBase" id="RU366012"/>
    </source>
</evidence>
<feature type="transmembrane region" description="Helical" evidence="14">
    <location>
        <begin position="362"/>
        <end position="383"/>
    </location>
</feature>
<proteinExistence type="inferred from homology"/>
<keyword evidence="5 14" id="KW-0812">Transmembrane</keyword>
<keyword evidence="3 14" id="KW-0813">Transport</keyword>
<evidence type="ECO:0000256" key="1">
    <source>
        <dbReference type="ARBA" id="ARBA00004651"/>
    </source>
</evidence>
<dbReference type="InterPro" id="IPR001734">
    <property type="entry name" value="Na/solute_symporter"/>
</dbReference>
<keyword evidence="6 14" id="KW-0769">Symport</keyword>
<dbReference type="InterPro" id="IPR050277">
    <property type="entry name" value="Sodium:Solute_Symporter"/>
</dbReference>
<dbReference type="PROSITE" id="PS50283">
    <property type="entry name" value="NA_SOLUT_SYMP_3"/>
    <property type="match status" value="1"/>
</dbReference>
<evidence type="ECO:0000256" key="3">
    <source>
        <dbReference type="ARBA" id="ARBA00022448"/>
    </source>
</evidence>
<evidence type="ECO:0000256" key="4">
    <source>
        <dbReference type="ARBA" id="ARBA00022475"/>
    </source>
</evidence>
<evidence type="ECO:0000313" key="15">
    <source>
        <dbReference type="EMBL" id="CAA9455765.1"/>
    </source>
</evidence>
<feature type="transmembrane region" description="Helical" evidence="14">
    <location>
        <begin position="267"/>
        <end position="292"/>
    </location>
</feature>
<accession>A0A6J4QZU4</accession>
<evidence type="ECO:0000256" key="10">
    <source>
        <dbReference type="ARBA" id="ARBA00023136"/>
    </source>
</evidence>
<feature type="transmembrane region" description="Helical" evidence="14">
    <location>
        <begin position="152"/>
        <end position="173"/>
    </location>
</feature>
<dbReference type="PROSITE" id="PS00457">
    <property type="entry name" value="NA_SOLUT_SYMP_2"/>
    <property type="match status" value="1"/>
</dbReference>
<evidence type="ECO:0000256" key="12">
    <source>
        <dbReference type="ARBA" id="ARBA00033708"/>
    </source>
</evidence>
<feature type="transmembrane region" description="Helical" evidence="14">
    <location>
        <begin position="389"/>
        <end position="409"/>
    </location>
</feature>
<evidence type="ECO:0000256" key="6">
    <source>
        <dbReference type="ARBA" id="ARBA00022847"/>
    </source>
</evidence>
<dbReference type="Pfam" id="PF00474">
    <property type="entry name" value="SSF"/>
    <property type="match status" value="1"/>
</dbReference>
<dbReference type="GO" id="GO:0015824">
    <property type="term" value="P:proline transport"/>
    <property type="evidence" value="ECO:0007669"/>
    <property type="project" value="UniProtKB-UniRule"/>
</dbReference>
<feature type="transmembrane region" description="Helical" evidence="14">
    <location>
        <begin position="121"/>
        <end position="140"/>
    </location>
</feature>
<sequence length="484" mass="51244">MSFETILILMLAVFGAIMIFEAITSARRTSGEDDFMVAGRSAGPWIVGASLSATQMSAGTFVGTIGVHYLTGASYIWIWTGIWVAYLVAGIFIAPKFRRYSAESGGLTFPDYIGDRFNSNVARGIAAVLIVIAFVVYMSAQYQAGGVIFQTIFGIPFVYGALILMVVTVLYTLTGGMVAVMRTDFLQQVAMAVGIVVGIPLAISYAGGWSNLGAALAEVSPTFTGWEYGFSDLLGFALSFGFGFVAAPTVLVRFFAARDDRTVRQAIAIALGFNVLTATAVAIIGLCVRVLYPQLFSADAASTVYASQVLPPFLGALVMLAVIAAVLSTVDSVLLVAGPAFSYDIYYRLINPSASEPTRLMVTRGSILILGAIPIVLTLFQLSLVQFVVVAYTGILASIVVVPVLIGLYWRRASTVGAIASMVIGFGVCMLWYAIGQPIINPVVPGVLASAVAMVVVSLATRPVPSENLRPFFTEPVEPGAQDA</sequence>
<organism evidence="15">
    <name type="scientific">uncultured Rubrobacteraceae bacterium</name>
    <dbReference type="NCBI Taxonomy" id="349277"/>
    <lineage>
        <taxon>Bacteria</taxon>
        <taxon>Bacillati</taxon>
        <taxon>Actinomycetota</taxon>
        <taxon>Rubrobacteria</taxon>
        <taxon>Rubrobacterales</taxon>
        <taxon>Rubrobacteraceae</taxon>
        <taxon>environmental samples</taxon>
    </lineage>
</organism>
<gene>
    <name evidence="15" type="ORF">AVDCRST_MAG28-2422</name>
</gene>
<feature type="transmembrane region" description="Helical" evidence="14">
    <location>
        <begin position="416"/>
        <end position="433"/>
    </location>
</feature>
<feature type="transmembrane region" description="Helical" evidence="14">
    <location>
        <begin position="439"/>
        <end position="460"/>
    </location>
</feature>
<comment type="similarity">
    <text evidence="2 13">Belongs to the sodium:solute symporter (SSF) (TC 2.A.21) family.</text>
</comment>
<evidence type="ECO:0000256" key="7">
    <source>
        <dbReference type="ARBA" id="ARBA00022989"/>
    </source>
</evidence>
<feature type="transmembrane region" description="Helical" evidence="14">
    <location>
        <begin position="76"/>
        <end position="94"/>
    </location>
</feature>
<feature type="transmembrane region" description="Helical" evidence="14">
    <location>
        <begin position="45"/>
        <end position="70"/>
    </location>
</feature>
<feature type="transmembrane region" description="Helical" evidence="14">
    <location>
        <begin position="185"/>
        <end position="206"/>
    </location>
</feature>